<dbReference type="InterPro" id="IPR004358">
    <property type="entry name" value="Sig_transdc_His_kin-like_C"/>
</dbReference>
<dbReference type="GO" id="GO:0000155">
    <property type="term" value="F:phosphorelay sensor kinase activity"/>
    <property type="evidence" value="ECO:0007669"/>
    <property type="project" value="InterPro"/>
</dbReference>
<dbReference type="SMART" id="SM00448">
    <property type="entry name" value="REC"/>
    <property type="match status" value="1"/>
</dbReference>
<keyword evidence="11" id="KW-1185">Reference proteome</keyword>
<dbReference type="Pfam" id="PF00072">
    <property type="entry name" value="Response_reg"/>
    <property type="match status" value="1"/>
</dbReference>
<evidence type="ECO:0000256" key="7">
    <source>
        <dbReference type="SAM" id="Coils"/>
    </source>
</evidence>
<accession>K9TF11</accession>
<dbReference type="Gene3D" id="3.40.50.2300">
    <property type="match status" value="1"/>
</dbReference>
<evidence type="ECO:0000259" key="9">
    <source>
        <dbReference type="PROSITE" id="PS50110"/>
    </source>
</evidence>
<feature type="coiled-coil region" evidence="7">
    <location>
        <begin position="315"/>
        <end position="345"/>
    </location>
</feature>
<evidence type="ECO:0000256" key="1">
    <source>
        <dbReference type="ARBA" id="ARBA00000085"/>
    </source>
</evidence>
<dbReference type="InterPro" id="IPR036097">
    <property type="entry name" value="HisK_dim/P_sf"/>
</dbReference>
<evidence type="ECO:0000259" key="8">
    <source>
        <dbReference type="PROSITE" id="PS50109"/>
    </source>
</evidence>
<dbReference type="PRINTS" id="PR00344">
    <property type="entry name" value="BCTRLSENSOR"/>
</dbReference>
<comment type="catalytic activity">
    <reaction evidence="1">
        <text>ATP + protein L-histidine = ADP + protein N-phospho-L-histidine.</text>
        <dbReference type="EC" id="2.7.13.3"/>
    </reaction>
</comment>
<evidence type="ECO:0000313" key="10">
    <source>
        <dbReference type="EMBL" id="AFY80998.1"/>
    </source>
</evidence>
<dbReference type="HOGENOM" id="CLU_000445_114_72_3"/>
<dbReference type="AlphaFoldDB" id="K9TF11"/>
<dbReference type="EMBL" id="CP003607">
    <property type="protein sequence ID" value="AFY80998.1"/>
    <property type="molecule type" value="Genomic_DNA"/>
</dbReference>
<dbReference type="KEGG" id="oac:Oscil6304_1284"/>
<dbReference type="STRING" id="56110.Oscil6304_1284"/>
<gene>
    <name evidence="10" type="ORF">Oscil6304_1284</name>
</gene>
<dbReference type="CDD" id="cd00082">
    <property type="entry name" value="HisKA"/>
    <property type="match status" value="1"/>
</dbReference>
<sequence>MDSNQSSNYLAKILVVDDTPDNLRVLSAILSEQGYQVGKALNGQVALMASKQLKPDLILLDINMPQMNGYEVCKHLKSNSETGDIPIIFISALDDVLDKVKAFEMGGLDYITKPFQSAEVISRVKNQLNLRFLQLKLKEQNIALETEIQEHKKAKTALEFSEAQNLALLNAIPDLMLRLSAEGTLLDYRISLSLLHETPRTETPESTGSTSSVSARLNRDFHQFAIREAGTLERDWMGKNLAEIWTEDLAFWMMHYVQEVLLTSDIKIGEFVQQIEGKWQGYEARFVKSGSNEVLAIVRDISERKQAEVLQLQNEALLRSQKQQLEQALQDLKQAQSQLVQNEKMVSLGHLVAGIAHEINNPVNFIYGNIPCILQYIEEILEVLHLYENNCQKNPAIQQLTEKIDLPFVKNDLHQILDSMQNGTERIRELVISLRNFSRLDEADMKPVDIHEGIDSTLLLLKHRMEPEEHLPGIEVIKNYGNLPEVTCYASQINQVLMHLLNNAIDALKEVGIQWQQTHPSLPTSPAPMLQIQITTELTDNQAIAIRIADNGPGIPEALQSQLFDPFFTTKPVGSGTGLGLSISYQVVVNQHKGQLMCYSSPGKGSEFVVRIPIH</sequence>
<dbReference type="eggNOG" id="COG3437">
    <property type="taxonomic scope" value="Bacteria"/>
</dbReference>
<dbReference type="InterPro" id="IPR003661">
    <property type="entry name" value="HisK_dim/P_dom"/>
</dbReference>
<dbReference type="eggNOG" id="COG4191">
    <property type="taxonomic scope" value="Bacteria"/>
</dbReference>
<feature type="coiled-coil region" evidence="7">
    <location>
        <begin position="130"/>
        <end position="164"/>
    </location>
</feature>
<dbReference type="SMART" id="SM00387">
    <property type="entry name" value="HATPase_c"/>
    <property type="match status" value="1"/>
</dbReference>
<dbReference type="InterPro" id="IPR005467">
    <property type="entry name" value="His_kinase_dom"/>
</dbReference>
<dbReference type="Gene3D" id="3.30.565.10">
    <property type="entry name" value="Histidine kinase-like ATPase, C-terminal domain"/>
    <property type="match status" value="1"/>
</dbReference>
<dbReference type="SUPFAM" id="SSF47384">
    <property type="entry name" value="Homodimeric domain of signal transducing histidine kinase"/>
    <property type="match status" value="1"/>
</dbReference>
<evidence type="ECO:0000256" key="4">
    <source>
        <dbReference type="ARBA" id="ARBA00022777"/>
    </source>
</evidence>
<dbReference type="InterPro" id="IPR011006">
    <property type="entry name" value="CheY-like_superfamily"/>
</dbReference>
<keyword evidence="3 6" id="KW-0597">Phosphoprotein</keyword>
<protein>
    <recommendedName>
        <fullName evidence="2">histidine kinase</fullName>
        <ecNumber evidence="2">2.7.13.3</ecNumber>
    </recommendedName>
</protein>
<feature type="modified residue" description="4-aspartylphosphate" evidence="6">
    <location>
        <position position="61"/>
    </location>
</feature>
<dbReference type="OrthoDB" id="569699at2"/>
<feature type="domain" description="Response regulatory" evidence="9">
    <location>
        <begin position="12"/>
        <end position="128"/>
    </location>
</feature>
<evidence type="ECO:0000256" key="5">
    <source>
        <dbReference type="ARBA" id="ARBA00023012"/>
    </source>
</evidence>
<dbReference type="Gene3D" id="1.10.287.130">
    <property type="match status" value="1"/>
</dbReference>
<keyword evidence="5" id="KW-0902">Two-component regulatory system</keyword>
<evidence type="ECO:0000313" key="11">
    <source>
        <dbReference type="Proteomes" id="UP000010367"/>
    </source>
</evidence>
<dbReference type="SUPFAM" id="SSF55874">
    <property type="entry name" value="ATPase domain of HSP90 chaperone/DNA topoisomerase II/histidine kinase"/>
    <property type="match status" value="1"/>
</dbReference>
<name>K9TF11_9CYAN</name>
<dbReference type="PANTHER" id="PTHR43065">
    <property type="entry name" value="SENSOR HISTIDINE KINASE"/>
    <property type="match status" value="1"/>
</dbReference>
<keyword evidence="7" id="KW-0175">Coiled coil</keyword>
<feature type="domain" description="Histidine kinase" evidence="8">
    <location>
        <begin position="354"/>
        <end position="615"/>
    </location>
</feature>
<keyword evidence="4 10" id="KW-0418">Kinase</keyword>
<dbReference type="InterPro" id="IPR003594">
    <property type="entry name" value="HATPase_dom"/>
</dbReference>
<dbReference type="InterPro" id="IPR001789">
    <property type="entry name" value="Sig_transdc_resp-reg_receiver"/>
</dbReference>
<evidence type="ECO:0000256" key="2">
    <source>
        <dbReference type="ARBA" id="ARBA00012438"/>
    </source>
</evidence>
<reference evidence="10 11" key="1">
    <citation type="submission" date="2012-06" db="EMBL/GenBank/DDBJ databases">
        <title>Finished chromosome of genome of Oscillatoria acuminata PCC 6304.</title>
        <authorList>
            <consortium name="US DOE Joint Genome Institute"/>
            <person name="Gugger M."/>
            <person name="Coursin T."/>
            <person name="Rippka R."/>
            <person name="Tandeau De Marsac N."/>
            <person name="Huntemann M."/>
            <person name="Wei C.-L."/>
            <person name="Han J."/>
            <person name="Detter J.C."/>
            <person name="Han C."/>
            <person name="Tapia R."/>
            <person name="Davenport K."/>
            <person name="Daligault H."/>
            <person name="Erkkila T."/>
            <person name="Gu W."/>
            <person name="Munk A.C.C."/>
            <person name="Teshima H."/>
            <person name="Xu Y."/>
            <person name="Chain P."/>
            <person name="Chen A."/>
            <person name="Krypides N."/>
            <person name="Mavromatis K."/>
            <person name="Markowitz V."/>
            <person name="Szeto E."/>
            <person name="Ivanova N."/>
            <person name="Mikhailova N."/>
            <person name="Ovchinnikova G."/>
            <person name="Pagani I."/>
            <person name="Pati A."/>
            <person name="Goodwin L."/>
            <person name="Peters L."/>
            <person name="Pitluck S."/>
            <person name="Woyke T."/>
            <person name="Kerfeld C."/>
        </authorList>
    </citation>
    <scope>NUCLEOTIDE SEQUENCE [LARGE SCALE GENOMIC DNA]</scope>
    <source>
        <strain evidence="10 11">PCC 6304</strain>
    </source>
</reference>
<dbReference type="PANTHER" id="PTHR43065:SF48">
    <property type="entry name" value="HISTIDINE KINASE"/>
    <property type="match status" value="1"/>
</dbReference>
<dbReference type="RefSeq" id="WP_015147646.1">
    <property type="nucleotide sequence ID" value="NC_019693.1"/>
</dbReference>
<dbReference type="InParanoid" id="K9TF11"/>
<organism evidence="10 11">
    <name type="scientific">Oscillatoria acuminata PCC 6304</name>
    <dbReference type="NCBI Taxonomy" id="56110"/>
    <lineage>
        <taxon>Bacteria</taxon>
        <taxon>Bacillati</taxon>
        <taxon>Cyanobacteriota</taxon>
        <taxon>Cyanophyceae</taxon>
        <taxon>Oscillatoriophycideae</taxon>
        <taxon>Oscillatoriales</taxon>
        <taxon>Oscillatoriaceae</taxon>
        <taxon>Oscillatoria</taxon>
    </lineage>
</organism>
<dbReference type="Proteomes" id="UP000010367">
    <property type="component" value="Chromosome"/>
</dbReference>
<proteinExistence type="predicted"/>
<dbReference type="EC" id="2.7.13.3" evidence="2"/>
<dbReference type="Pfam" id="PF02518">
    <property type="entry name" value="HATPase_c"/>
    <property type="match status" value="1"/>
</dbReference>
<dbReference type="PROSITE" id="PS50110">
    <property type="entry name" value="RESPONSE_REGULATORY"/>
    <property type="match status" value="1"/>
</dbReference>
<dbReference type="PATRIC" id="fig|56110.3.peg.1552"/>
<evidence type="ECO:0000256" key="3">
    <source>
        <dbReference type="ARBA" id="ARBA00022553"/>
    </source>
</evidence>
<dbReference type="CDD" id="cd19920">
    <property type="entry name" value="REC_PA4781-like"/>
    <property type="match status" value="1"/>
</dbReference>
<dbReference type="PROSITE" id="PS50109">
    <property type="entry name" value="HIS_KIN"/>
    <property type="match status" value="1"/>
</dbReference>
<dbReference type="InterPro" id="IPR036890">
    <property type="entry name" value="HATPase_C_sf"/>
</dbReference>
<evidence type="ECO:0000256" key="6">
    <source>
        <dbReference type="PROSITE-ProRule" id="PRU00169"/>
    </source>
</evidence>
<dbReference type="SUPFAM" id="SSF52172">
    <property type="entry name" value="CheY-like"/>
    <property type="match status" value="1"/>
</dbReference>
<keyword evidence="4 10" id="KW-0808">Transferase</keyword>
<dbReference type="SMART" id="SM00388">
    <property type="entry name" value="HisKA"/>
    <property type="match status" value="1"/>
</dbReference>